<name>A0A250IEK7_9BACT</name>
<proteinExistence type="predicted"/>
<keyword evidence="2" id="KW-1185">Reference proteome</keyword>
<accession>A0A250IEK7</accession>
<evidence type="ECO:0000313" key="2">
    <source>
        <dbReference type="Proteomes" id="UP000217289"/>
    </source>
</evidence>
<organism evidence="1 2">
    <name type="scientific">Melittangium boletus DSM 14713</name>
    <dbReference type="NCBI Taxonomy" id="1294270"/>
    <lineage>
        <taxon>Bacteria</taxon>
        <taxon>Pseudomonadati</taxon>
        <taxon>Myxococcota</taxon>
        <taxon>Myxococcia</taxon>
        <taxon>Myxococcales</taxon>
        <taxon>Cystobacterineae</taxon>
        <taxon>Archangiaceae</taxon>
        <taxon>Melittangium</taxon>
    </lineage>
</organism>
<protein>
    <submittedName>
        <fullName evidence="1">Uncharacterized protein</fullName>
    </submittedName>
</protein>
<dbReference type="OrthoDB" id="5509870at2"/>
<reference evidence="1 2" key="1">
    <citation type="submission" date="2017-06" db="EMBL/GenBank/DDBJ databases">
        <authorList>
            <person name="Kim H.J."/>
            <person name="Triplett B.A."/>
        </authorList>
    </citation>
    <scope>NUCLEOTIDE SEQUENCE [LARGE SCALE GENOMIC DNA]</scope>
    <source>
        <strain evidence="1 2">DSM 14713</strain>
    </source>
</reference>
<dbReference type="KEGG" id="mbd:MEBOL_003133"/>
<dbReference type="Proteomes" id="UP000217289">
    <property type="component" value="Chromosome"/>
</dbReference>
<dbReference type="EMBL" id="CP022163">
    <property type="protein sequence ID" value="ATB29678.1"/>
    <property type="molecule type" value="Genomic_DNA"/>
</dbReference>
<evidence type="ECO:0000313" key="1">
    <source>
        <dbReference type="EMBL" id="ATB29678.1"/>
    </source>
</evidence>
<sequence>MTPPPPASPLLESMQRVAPFVVASGLTPLIPVPFLDDYALRRVREDMVRELLEERGLTAPRDTVSLLAGRHPRQGSRLQQFAGKAALLPLRLATRKGYRRVLTALWVKDCVDMASITLHQGHLLRHALTRGDLTQDTLGTPDAARRVHAAITAACQEVDARPVNQALRRLLAGSRLLLDALSRALDTPPEDEARERASLAARLAAALWEERGYFLALESRYEKHLDAPSHPPD</sequence>
<dbReference type="AlphaFoldDB" id="A0A250IEK7"/>
<dbReference type="RefSeq" id="WP_095978218.1">
    <property type="nucleotide sequence ID" value="NZ_CP022163.1"/>
</dbReference>
<gene>
    <name evidence="1" type="ORF">MEBOL_003133</name>
</gene>